<organism evidence="1 2">
    <name type="scientific">Cryptolaemus montrouzieri</name>
    <dbReference type="NCBI Taxonomy" id="559131"/>
    <lineage>
        <taxon>Eukaryota</taxon>
        <taxon>Metazoa</taxon>
        <taxon>Ecdysozoa</taxon>
        <taxon>Arthropoda</taxon>
        <taxon>Hexapoda</taxon>
        <taxon>Insecta</taxon>
        <taxon>Pterygota</taxon>
        <taxon>Neoptera</taxon>
        <taxon>Endopterygota</taxon>
        <taxon>Coleoptera</taxon>
        <taxon>Polyphaga</taxon>
        <taxon>Cucujiformia</taxon>
        <taxon>Coccinelloidea</taxon>
        <taxon>Coccinellidae</taxon>
        <taxon>Scymninae</taxon>
        <taxon>Scymnini</taxon>
        <taxon>Cryptolaemus</taxon>
    </lineage>
</organism>
<protein>
    <submittedName>
        <fullName evidence="1">Uncharacterized protein</fullName>
    </submittedName>
</protein>
<comment type="caution">
    <text evidence="1">The sequence shown here is derived from an EMBL/GenBank/DDBJ whole genome shotgun (WGS) entry which is preliminary data.</text>
</comment>
<dbReference type="Proteomes" id="UP001516400">
    <property type="component" value="Unassembled WGS sequence"/>
</dbReference>
<dbReference type="AlphaFoldDB" id="A0ABD2N0H2"/>
<proteinExistence type="predicted"/>
<evidence type="ECO:0000313" key="2">
    <source>
        <dbReference type="Proteomes" id="UP001516400"/>
    </source>
</evidence>
<accession>A0ABD2N0H2</accession>
<evidence type="ECO:0000313" key="1">
    <source>
        <dbReference type="EMBL" id="KAL3271917.1"/>
    </source>
</evidence>
<dbReference type="EMBL" id="JABFTP020000042">
    <property type="protein sequence ID" value="KAL3271917.1"/>
    <property type="molecule type" value="Genomic_DNA"/>
</dbReference>
<sequence length="110" mass="12514">MVKNEFISTKIVKNTRGNKDLWRTVRDINGVEGTKVDHLKSEDGKICSDSKEIVDCFVDYFARSGTSLAIKLKNPERKEFRRWQNAHSFGFLETTADEVASVMKSLKSGK</sequence>
<keyword evidence="2" id="KW-1185">Reference proteome</keyword>
<name>A0ABD2N0H2_9CUCU</name>
<gene>
    <name evidence="1" type="ORF">HHI36_022387</name>
</gene>
<reference evidence="1 2" key="1">
    <citation type="journal article" date="2021" name="BMC Biol.">
        <title>Horizontally acquired antibacterial genes associated with adaptive radiation of ladybird beetles.</title>
        <authorList>
            <person name="Li H.S."/>
            <person name="Tang X.F."/>
            <person name="Huang Y.H."/>
            <person name="Xu Z.Y."/>
            <person name="Chen M.L."/>
            <person name="Du X.Y."/>
            <person name="Qiu B.Y."/>
            <person name="Chen P.T."/>
            <person name="Zhang W."/>
            <person name="Slipinski A."/>
            <person name="Escalona H.E."/>
            <person name="Waterhouse R.M."/>
            <person name="Zwick A."/>
            <person name="Pang H."/>
        </authorList>
    </citation>
    <scope>NUCLEOTIDE SEQUENCE [LARGE SCALE GENOMIC DNA]</scope>
    <source>
        <strain evidence="1">SYSU2018</strain>
    </source>
</reference>